<evidence type="ECO:0000259" key="1">
    <source>
        <dbReference type="Pfam" id="PF13302"/>
    </source>
</evidence>
<dbReference type="SUPFAM" id="SSF55729">
    <property type="entry name" value="Acyl-CoA N-acyltransferases (Nat)"/>
    <property type="match status" value="1"/>
</dbReference>
<organism evidence="2 3">
    <name type="scientific">Pontibacter fetidus</name>
    <dbReference type="NCBI Taxonomy" id="2700082"/>
    <lineage>
        <taxon>Bacteria</taxon>
        <taxon>Pseudomonadati</taxon>
        <taxon>Bacteroidota</taxon>
        <taxon>Cytophagia</taxon>
        <taxon>Cytophagales</taxon>
        <taxon>Hymenobacteraceae</taxon>
        <taxon>Pontibacter</taxon>
    </lineage>
</organism>
<evidence type="ECO:0000313" key="3">
    <source>
        <dbReference type="Proteomes" id="UP000478546"/>
    </source>
</evidence>
<evidence type="ECO:0000313" key="2">
    <source>
        <dbReference type="EMBL" id="NDK57334.1"/>
    </source>
</evidence>
<gene>
    <name evidence="2" type="ORF">GWO68_15530</name>
</gene>
<proteinExistence type="predicted"/>
<sequence>MSLLFNILPDSLDERLETNQLILRPYQEGDENDFIRVLQENSSSLYPAYSGRLARVKALEDARIQMQQLRTDWDNRKTFDFGVWTKADNRYLGDIALKNVDHKIPKAEIGLYFTGWPETKSLVEEALKSILQFAFDLLHLNKVYIRCTASNKFYGELALENGFVEEGTLRSDFRGFDSDELHDLTYFGMTRTDFEKLRQQQGSENSTALV</sequence>
<reference evidence="2 3" key="1">
    <citation type="submission" date="2020-01" db="EMBL/GenBank/DDBJ databases">
        <authorList>
            <person name="Kim M.K."/>
        </authorList>
    </citation>
    <scope>NUCLEOTIDE SEQUENCE [LARGE SCALE GENOMIC DNA]</scope>
    <source>
        <strain evidence="2 3">BT213</strain>
    </source>
</reference>
<protein>
    <submittedName>
        <fullName evidence="2">GNAT family N-acetyltransferase</fullName>
    </submittedName>
</protein>
<dbReference type="PANTHER" id="PTHR43441">
    <property type="entry name" value="RIBOSOMAL-PROTEIN-SERINE ACETYLTRANSFERASE"/>
    <property type="match status" value="1"/>
</dbReference>
<comment type="caution">
    <text evidence="2">The sequence shown here is derived from an EMBL/GenBank/DDBJ whole genome shotgun (WGS) entry which is preliminary data.</text>
</comment>
<dbReference type="EMBL" id="JAAEAA010000024">
    <property type="protein sequence ID" value="NDK57334.1"/>
    <property type="molecule type" value="Genomic_DNA"/>
</dbReference>
<dbReference type="GO" id="GO:0008999">
    <property type="term" value="F:protein-N-terminal-alanine acetyltransferase activity"/>
    <property type="evidence" value="ECO:0007669"/>
    <property type="project" value="TreeGrafter"/>
</dbReference>
<dbReference type="InterPro" id="IPR016181">
    <property type="entry name" value="Acyl_CoA_acyltransferase"/>
</dbReference>
<dbReference type="GO" id="GO:1990189">
    <property type="term" value="F:protein N-terminal-serine acetyltransferase activity"/>
    <property type="evidence" value="ECO:0007669"/>
    <property type="project" value="TreeGrafter"/>
</dbReference>
<dbReference type="InterPro" id="IPR000182">
    <property type="entry name" value="GNAT_dom"/>
</dbReference>
<dbReference type="AlphaFoldDB" id="A0A6B2HC47"/>
<dbReference type="Gene3D" id="3.40.630.30">
    <property type="match status" value="1"/>
</dbReference>
<dbReference type="PANTHER" id="PTHR43441:SF11">
    <property type="entry name" value="RIBOSOMAL-PROTEIN-SERINE ACETYLTRANSFERASE"/>
    <property type="match status" value="1"/>
</dbReference>
<dbReference type="Pfam" id="PF13302">
    <property type="entry name" value="Acetyltransf_3"/>
    <property type="match status" value="1"/>
</dbReference>
<dbReference type="InterPro" id="IPR051908">
    <property type="entry name" value="Ribosomal_N-acetyltransferase"/>
</dbReference>
<name>A0A6B2HC47_9BACT</name>
<dbReference type="RefSeq" id="WP_162347394.1">
    <property type="nucleotide sequence ID" value="NZ_JAAEAA010000024.1"/>
</dbReference>
<dbReference type="GO" id="GO:0005737">
    <property type="term" value="C:cytoplasm"/>
    <property type="evidence" value="ECO:0007669"/>
    <property type="project" value="TreeGrafter"/>
</dbReference>
<keyword evidence="3" id="KW-1185">Reference proteome</keyword>
<keyword evidence="2" id="KW-0808">Transferase</keyword>
<dbReference type="Proteomes" id="UP000478546">
    <property type="component" value="Unassembled WGS sequence"/>
</dbReference>
<feature type="domain" description="N-acetyltransferase" evidence="1">
    <location>
        <begin position="21"/>
        <end position="163"/>
    </location>
</feature>
<accession>A0A6B2HC47</accession>